<protein>
    <recommendedName>
        <fullName evidence="3">DUF4158 domain-containing protein</fullName>
    </recommendedName>
</protein>
<evidence type="ECO:0000256" key="1">
    <source>
        <dbReference type="SAM" id="MobiDB-lite"/>
    </source>
</evidence>
<gene>
    <name evidence="2" type="ORF">OHA22_44080</name>
</gene>
<proteinExistence type="predicted"/>
<dbReference type="EMBL" id="CP108222">
    <property type="protein sequence ID" value="WTT22024.1"/>
    <property type="molecule type" value="Genomic_DNA"/>
</dbReference>
<name>A0AAU2AE78_9ACTN</name>
<feature type="region of interest" description="Disordered" evidence="1">
    <location>
        <begin position="67"/>
        <end position="94"/>
    </location>
</feature>
<sequence length="94" mass="10730">MRLELRPDTVEHVAKQVGVPASELAFYDFTSRAAKRHRSELRDLTGWHECRVALPARYRLLHPVVGTPRVRRPTPHPHTAPPLSRGPKPTPKCR</sequence>
<dbReference type="AlphaFoldDB" id="A0AAU2AE78"/>
<evidence type="ECO:0008006" key="3">
    <source>
        <dbReference type="Google" id="ProtNLM"/>
    </source>
</evidence>
<organism evidence="2">
    <name type="scientific">Streptomyces sp. NBC_00093</name>
    <dbReference type="NCBI Taxonomy" id="2975649"/>
    <lineage>
        <taxon>Bacteria</taxon>
        <taxon>Bacillati</taxon>
        <taxon>Actinomycetota</taxon>
        <taxon>Actinomycetes</taxon>
        <taxon>Kitasatosporales</taxon>
        <taxon>Streptomycetaceae</taxon>
        <taxon>Streptomyces</taxon>
    </lineage>
</organism>
<accession>A0AAU2AE78</accession>
<reference evidence="2" key="1">
    <citation type="submission" date="2022-10" db="EMBL/GenBank/DDBJ databases">
        <title>The complete genomes of actinobacterial strains from the NBC collection.</title>
        <authorList>
            <person name="Joergensen T.S."/>
            <person name="Alvarez Arevalo M."/>
            <person name="Sterndorff E.B."/>
            <person name="Faurdal D."/>
            <person name="Vuksanovic O."/>
            <person name="Mourched A.-S."/>
            <person name="Charusanti P."/>
            <person name="Shaw S."/>
            <person name="Blin K."/>
            <person name="Weber T."/>
        </authorList>
    </citation>
    <scope>NUCLEOTIDE SEQUENCE</scope>
    <source>
        <strain evidence="2">NBC_00093</strain>
    </source>
</reference>
<evidence type="ECO:0000313" key="2">
    <source>
        <dbReference type="EMBL" id="WTT22024.1"/>
    </source>
</evidence>